<protein>
    <submittedName>
        <fullName evidence="3">Uncharacterized protein</fullName>
    </submittedName>
</protein>
<keyword evidence="4" id="KW-1185">Reference proteome</keyword>
<evidence type="ECO:0000256" key="1">
    <source>
        <dbReference type="SAM" id="MobiDB-lite"/>
    </source>
</evidence>
<feature type="region of interest" description="Disordered" evidence="1">
    <location>
        <begin position="57"/>
        <end position="81"/>
    </location>
</feature>
<reference evidence="4" key="2">
    <citation type="journal article" date="2011" name="Proc. Natl. Acad. Sci. U.S.A.">
        <title>Obligate biotrophy features unraveled by the genomic analysis of rust fungi.</title>
        <authorList>
            <person name="Duplessis S."/>
            <person name="Cuomo C.A."/>
            <person name="Lin Y.-C."/>
            <person name="Aerts A."/>
            <person name="Tisserant E."/>
            <person name="Veneault-Fourrey C."/>
            <person name="Joly D.L."/>
            <person name="Hacquard S."/>
            <person name="Amselem J."/>
            <person name="Cantarel B.L."/>
            <person name="Chiu R."/>
            <person name="Coutinho P.M."/>
            <person name="Feau N."/>
            <person name="Field M."/>
            <person name="Frey P."/>
            <person name="Gelhaye E."/>
            <person name="Goldberg J."/>
            <person name="Grabherr M.G."/>
            <person name="Kodira C.D."/>
            <person name="Kohler A."/>
            <person name="Kuees U."/>
            <person name="Lindquist E.A."/>
            <person name="Lucas S.M."/>
            <person name="Mago R."/>
            <person name="Mauceli E."/>
            <person name="Morin E."/>
            <person name="Murat C."/>
            <person name="Pangilinan J.L."/>
            <person name="Park R."/>
            <person name="Pearson M."/>
            <person name="Quesneville H."/>
            <person name="Rouhier N."/>
            <person name="Sakthikumar S."/>
            <person name="Salamov A.A."/>
            <person name="Schmutz J."/>
            <person name="Selles B."/>
            <person name="Shapiro H."/>
            <person name="Tanguay P."/>
            <person name="Tuskan G.A."/>
            <person name="Henrissat B."/>
            <person name="Van de Peer Y."/>
            <person name="Rouze P."/>
            <person name="Ellis J.G."/>
            <person name="Dodds P.N."/>
            <person name="Schein J.E."/>
            <person name="Zhong S."/>
            <person name="Hamelin R.C."/>
            <person name="Grigoriev I.V."/>
            <person name="Szabo L.J."/>
            <person name="Martin F."/>
        </authorList>
    </citation>
    <scope>NUCLEOTIDE SEQUENCE [LARGE SCALE GENOMIC DNA]</scope>
    <source>
        <strain evidence="4">CRL 75-36-700-3 / race SCCL</strain>
    </source>
</reference>
<proteinExistence type="predicted"/>
<evidence type="ECO:0000313" key="4">
    <source>
        <dbReference type="Proteomes" id="UP000008783"/>
    </source>
</evidence>
<accession>E3KTL4</accession>
<sequence>MRQFLGIGFSLALLLVTVAASRIVPGGRQACAPNCVPPASNKPAGAKLPCRPSEGCRGAGGAGGGSGGGSGTGGGRYMAGN</sequence>
<name>E3KTL4_PUCGT</name>
<keyword evidence="2" id="KW-0732">Signal</keyword>
<feature type="signal peptide" evidence="2">
    <location>
        <begin position="1"/>
        <end position="20"/>
    </location>
</feature>
<dbReference type="GeneID" id="10539119"/>
<dbReference type="InParanoid" id="E3KTL4"/>
<feature type="chain" id="PRO_5003173690" evidence="2">
    <location>
        <begin position="21"/>
        <end position="81"/>
    </location>
</feature>
<dbReference type="KEGG" id="pgr:PGTG_13507"/>
<organism evidence="3 4">
    <name type="scientific">Puccinia graminis f. sp. tritici (strain CRL 75-36-700-3 / race SCCL)</name>
    <name type="common">Black stem rust fungus</name>
    <dbReference type="NCBI Taxonomy" id="418459"/>
    <lineage>
        <taxon>Eukaryota</taxon>
        <taxon>Fungi</taxon>
        <taxon>Dikarya</taxon>
        <taxon>Basidiomycota</taxon>
        <taxon>Pucciniomycotina</taxon>
        <taxon>Pucciniomycetes</taxon>
        <taxon>Pucciniales</taxon>
        <taxon>Pucciniaceae</taxon>
        <taxon>Puccinia</taxon>
    </lineage>
</organism>
<evidence type="ECO:0000313" key="3">
    <source>
        <dbReference type="EMBL" id="EFP87721.2"/>
    </source>
</evidence>
<dbReference type="RefSeq" id="XP_003332140.2">
    <property type="nucleotide sequence ID" value="XM_003332092.2"/>
</dbReference>
<dbReference type="AlphaFoldDB" id="E3KTL4"/>
<dbReference type="VEuPathDB" id="FungiDB:PGTG_13507"/>
<gene>
    <name evidence="3" type="ORF">PGTG_13507</name>
</gene>
<evidence type="ECO:0000256" key="2">
    <source>
        <dbReference type="SAM" id="SignalP"/>
    </source>
</evidence>
<dbReference type="HOGENOM" id="CLU_2575008_0_0_1"/>
<dbReference type="EMBL" id="DS178308">
    <property type="protein sequence ID" value="EFP87721.2"/>
    <property type="molecule type" value="Genomic_DNA"/>
</dbReference>
<dbReference type="Proteomes" id="UP000008783">
    <property type="component" value="Unassembled WGS sequence"/>
</dbReference>
<reference key="1">
    <citation type="submission" date="2007-01" db="EMBL/GenBank/DDBJ databases">
        <title>The Genome Sequence of Puccinia graminis f. sp. tritici Strain CRL 75-36-700-3.</title>
        <authorList>
            <consortium name="The Broad Institute Genome Sequencing Platform"/>
            <person name="Birren B."/>
            <person name="Lander E."/>
            <person name="Galagan J."/>
            <person name="Nusbaum C."/>
            <person name="Devon K."/>
            <person name="Cuomo C."/>
            <person name="Jaffe D."/>
            <person name="Butler J."/>
            <person name="Alvarez P."/>
            <person name="Gnerre S."/>
            <person name="Grabherr M."/>
            <person name="Mauceli E."/>
            <person name="Brockman W."/>
            <person name="Young S."/>
            <person name="LaButti K."/>
            <person name="Sykes S."/>
            <person name="DeCaprio D."/>
            <person name="Crawford M."/>
            <person name="Koehrsen M."/>
            <person name="Engels R."/>
            <person name="Montgomery P."/>
            <person name="Pearson M."/>
            <person name="Howarth C."/>
            <person name="Larson L."/>
            <person name="White J."/>
            <person name="Zeng Q."/>
            <person name="Kodira C."/>
            <person name="Yandava C."/>
            <person name="Alvarado L."/>
            <person name="O'Leary S."/>
            <person name="Szabo L."/>
            <person name="Dean R."/>
            <person name="Schein J."/>
        </authorList>
    </citation>
    <scope>NUCLEOTIDE SEQUENCE</scope>
    <source>
        <strain>CRL 75-36-700-3</strain>
    </source>
</reference>